<gene>
    <name evidence="2" type="ORF">J1N35_010632</name>
</gene>
<reference evidence="2 3" key="1">
    <citation type="journal article" date="2021" name="Plant Biotechnol. J.">
        <title>Multi-omics assisted identification of the key and species-specific regulatory components of drought-tolerant mechanisms in Gossypium stocksii.</title>
        <authorList>
            <person name="Yu D."/>
            <person name="Ke L."/>
            <person name="Zhang D."/>
            <person name="Wu Y."/>
            <person name="Sun Y."/>
            <person name="Mei J."/>
            <person name="Sun J."/>
            <person name="Sun Y."/>
        </authorList>
    </citation>
    <scope>NUCLEOTIDE SEQUENCE [LARGE SCALE GENOMIC DNA]</scope>
    <source>
        <strain evidence="3">cv. E1</strain>
        <tissue evidence="2">Leaf</tissue>
    </source>
</reference>
<feature type="region of interest" description="Disordered" evidence="1">
    <location>
        <begin position="1"/>
        <end position="37"/>
    </location>
</feature>
<sequence>MKGTTKVHGKGIVIGGRPRAGPNVLRPTTNNIGSTVNNGENGFDDDYRMGPLVPNIKDKCFNFLLVNFQSKLDRNKHGTVRVVESGEYDASKRKENSVFKFGKSSTGCSNPNVQTYEDGNVQRNEPLDCELGGSPNFMVELSVAMEDIVCGIEWGPDADL</sequence>
<organism evidence="2 3">
    <name type="scientific">Gossypium stocksii</name>
    <dbReference type="NCBI Taxonomy" id="47602"/>
    <lineage>
        <taxon>Eukaryota</taxon>
        <taxon>Viridiplantae</taxon>
        <taxon>Streptophyta</taxon>
        <taxon>Embryophyta</taxon>
        <taxon>Tracheophyta</taxon>
        <taxon>Spermatophyta</taxon>
        <taxon>Magnoliopsida</taxon>
        <taxon>eudicotyledons</taxon>
        <taxon>Gunneridae</taxon>
        <taxon>Pentapetalae</taxon>
        <taxon>rosids</taxon>
        <taxon>malvids</taxon>
        <taxon>Malvales</taxon>
        <taxon>Malvaceae</taxon>
        <taxon>Malvoideae</taxon>
        <taxon>Gossypium</taxon>
    </lineage>
</organism>
<dbReference type="EMBL" id="JAIQCV010000004">
    <property type="protein sequence ID" value="KAH1106864.1"/>
    <property type="molecule type" value="Genomic_DNA"/>
</dbReference>
<dbReference type="AlphaFoldDB" id="A0A9D3W0S5"/>
<feature type="compositionally biased region" description="Polar residues" evidence="1">
    <location>
        <begin position="26"/>
        <end position="37"/>
    </location>
</feature>
<proteinExistence type="predicted"/>
<evidence type="ECO:0000256" key="1">
    <source>
        <dbReference type="SAM" id="MobiDB-lite"/>
    </source>
</evidence>
<evidence type="ECO:0000313" key="2">
    <source>
        <dbReference type="EMBL" id="KAH1106864.1"/>
    </source>
</evidence>
<keyword evidence="3" id="KW-1185">Reference proteome</keyword>
<evidence type="ECO:0000313" key="3">
    <source>
        <dbReference type="Proteomes" id="UP000828251"/>
    </source>
</evidence>
<accession>A0A9D3W0S5</accession>
<dbReference type="Proteomes" id="UP000828251">
    <property type="component" value="Unassembled WGS sequence"/>
</dbReference>
<name>A0A9D3W0S5_9ROSI</name>
<protein>
    <submittedName>
        <fullName evidence="2">Uncharacterized protein</fullName>
    </submittedName>
</protein>
<dbReference type="OrthoDB" id="10372314at2759"/>
<comment type="caution">
    <text evidence="2">The sequence shown here is derived from an EMBL/GenBank/DDBJ whole genome shotgun (WGS) entry which is preliminary data.</text>
</comment>